<evidence type="ECO:0000259" key="8">
    <source>
        <dbReference type="SMART" id="SM01036"/>
    </source>
</evidence>
<keyword evidence="4 7" id="KW-0698">rRNA processing</keyword>
<evidence type="ECO:0000256" key="1">
    <source>
        <dbReference type="ARBA" id="ARBA00004604"/>
    </source>
</evidence>
<dbReference type="InterPro" id="IPR056473">
    <property type="entry name" value="HEAT_Utp10/HEAT1"/>
</dbReference>
<dbReference type="InterPro" id="IPR016024">
    <property type="entry name" value="ARM-type_fold"/>
</dbReference>
<dbReference type="PANTHER" id="PTHR13457:SF1">
    <property type="entry name" value="HEAT REPEAT-CONTAINING PROTEIN 1"/>
    <property type="match status" value="1"/>
</dbReference>
<keyword evidence="5 7" id="KW-0539">Nucleus</keyword>
<comment type="subcellular location">
    <subcellularLocation>
        <location evidence="1 7">Nucleus</location>
        <location evidence="1 7">Nucleolus</location>
    </subcellularLocation>
</comment>
<dbReference type="GO" id="GO:0032040">
    <property type="term" value="C:small-subunit processome"/>
    <property type="evidence" value="ECO:0000318"/>
    <property type="project" value="GO_Central"/>
</dbReference>
<dbReference type="InterPro" id="IPR040191">
    <property type="entry name" value="UTP10"/>
</dbReference>
<organism evidence="9 10">
    <name type="scientific">Trichoplax adhaerens</name>
    <name type="common">Trichoplax reptans</name>
    <dbReference type="NCBI Taxonomy" id="10228"/>
    <lineage>
        <taxon>Eukaryota</taxon>
        <taxon>Metazoa</taxon>
        <taxon>Placozoa</taxon>
        <taxon>Uniplacotomia</taxon>
        <taxon>Trichoplacea</taxon>
        <taxon>Trichoplacidae</taxon>
        <taxon>Trichoplax</taxon>
    </lineage>
</organism>
<comment type="function">
    <text evidence="7">Involved in nucleolar processing of pre-18S ribosomal RNA.</text>
</comment>
<accession>B3S3W5</accession>
<comment type="similarity">
    <text evidence="2 7">Belongs to the HEATR1/UTP10 family.</text>
</comment>
<dbReference type="FunFam" id="1.25.10.10:FF:001883">
    <property type="entry name" value="HEAT repeat-containing protein 1"/>
    <property type="match status" value="1"/>
</dbReference>
<dbReference type="STRING" id="10228.B3S3W5"/>
<protein>
    <recommendedName>
        <fullName evidence="7">HEAT repeat-containing protein 1</fullName>
    </recommendedName>
</protein>
<keyword evidence="6 7" id="KW-0687">Ribonucleoprotein</keyword>
<evidence type="ECO:0000256" key="4">
    <source>
        <dbReference type="ARBA" id="ARBA00022552"/>
    </source>
</evidence>
<evidence type="ECO:0000313" key="10">
    <source>
        <dbReference type="Proteomes" id="UP000009022"/>
    </source>
</evidence>
<dbReference type="CTD" id="6756110"/>
<keyword evidence="3 7" id="KW-0690">Ribosome biogenesis</keyword>
<dbReference type="InterPro" id="IPR011989">
    <property type="entry name" value="ARM-like"/>
</dbReference>
<dbReference type="RefSeq" id="XP_002115083.1">
    <property type="nucleotide sequence ID" value="XM_002115047.1"/>
</dbReference>
<evidence type="ECO:0000256" key="7">
    <source>
        <dbReference type="RuleBase" id="RU367065"/>
    </source>
</evidence>
<dbReference type="InParanoid" id="B3S3W5"/>
<dbReference type="Pfam" id="PF23243">
    <property type="entry name" value="HEAT_HEATR1"/>
    <property type="match status" value="1"/>
</dbReference>
<feature type="domain" description="BP28 C-terminal" evidence="8">
    <location>
        <begin position="1769"/>
        <end position="1927"/>
    </location>
</feature>
<dbReference type="GO" id="GO:0045943">
    <property type="term" value="P:positive regulation of transcription by RNA polymerase I"/>
    <property type="evidence" value="ECO:0000318"/>
    <property type="project" value="GO_Central"/>
</dbReference>
<sequence>MAARNSNTALVKQLQRLKSQQVVEYENFDVRKKVSVLFQFKEAADFDDETIFALGVNGLQGLINANKRNFEEFANDLFHIDSQSVYRSQLTQDENEAISQRIRSFLLRLCPYFMLQAAMKCMEWLIRRYSIHQFNTDDVMVCILPYHQTQQFVRVLQVLPIAHDRSRWNWLKNNRAQGVPLSSIILQQRCLSDLSILTLICRNLQDSLKYNINASSTVVVNFYTSTIVGLLDSSHSDKMNEQFMITLTPYLIKGLKSKHNESIAGTYIIITQMMMKMTFENKFCTMLIDCVTKHLSPSLQVEAIACITCICQSQNVQTLSWSKLLKLYCHQRHILTDDDEINVLKETVALILKSINSRYPSVIDDGIKDFIDQTQSKNDSNDIDPLSGRNSILWIEEMVYLATAISKYKVIPECDDRPLIVSLYHPEAKIRSLAVRHIQQNLLTQKVDTDNKQFYYEALINRWQDDDYTVVSSVLNIGQNLTQIFDMQHLSEMLINKCNELFLDENLLSQEVLQNILTIMLDRWFLEDLKDFDTIFVAIIPHLIWLPKRKGFSSKLILKLAKSLLVSKHPLLHDIKSLISNKTVKEALAADQGSKVAKVNNAICKWLTSNLTQDNIQNFLDNCSNQSQKFRSDTQRDVFNSFIYCVCYQWVKHWSTQQKQLNSASINCLILYLYEDLRLLASHRGHQLQVEFDTGDGIENNDDAIVTSFFNTIPIMIRKCDSKRYKKSKSMFLLRFLKALLGVLPSQNAEVDWWKWTDEYQAKIKLVDLIAYGSGILFKLKYQLYFRYLTKELLMELSNKDRSNFLNSSPILQCYSLNLATALIQGATDKILKDLMNSSCPLVPSLLVPINSENPCVRKAAVIFLKTCIDRIHAIDSSVMAFAFANISSTICQASETIVADREQISKVFASHFDKLTADVKSKEKKSSRSKAAILKRAKESAIEANFNCIMEHVTNLQTPPIIRYNVLTSLQQVNNTLKLKFGMEFFMRLLDIVQSEQIFDLRQEDALCLQNFLNCFTKDVAKNLATEPLLLNSFMTALSIPNDIPYLAHQSPQTLSLTQVTPGFFAAIKDEKIQQKIFSYLCDQLLIASAVERSSTIPLTLSKIPLTAGQYNTEFTTLNFTSIKDQTSKRPRKQICMELDDSDIEYGKQLLLSNIIWTCKIVHKDILLEEYFDVEQVVNCIRKSDNPQTHQQALLALNLIANIFPDLLFHNVMSVFTFMGANIMKHDSAYNFQIINQTIDAIIPPLLESNTLESQMKIEINSGKGVMTSVGDVITRVIQVFVDAWAHIPSHRRVPLFEHLLRKSGSCRSLSTTLLMLVESEISNVDEDTTAQVNRDNKIDFCLPLYQKFDVVTQLDAIIDCVKYISNLSDDQRDSKPVTGRSRKSPETLQILQIFDAETHTSKQLRRYRYTVAGLIVNLMDDSKYTEAVSDLKNDKTRQLEKKFIELLEESLRYITKISKLAELHRVESIGRYWNALNNRFNVIVDKVNGLLPLHAFIPVISSLLKSDNIVTCRKSFDLLGSKLVHVDLRTILELKTQVIGLVDQLLEIVIGSKDQLYIKEKALYCISSISSYLAPEDPPLFTHVIKGCLKVLTEPSLSMPVLAAALFCLSEICRGIGAHMIAFLPQLMPQIMKIFKLIRDESQGDQPSKKLEVLVTAAVKFAHRIISCLPHFVSPYLTELLKEFTRSYISGTLIDLNAKKSSQTSELVNELDGLREDTASLLPHILLPAIGQSYKEIMLEDDWLEVDTNRIAMLMSVVKISISKMPSVDIKSMQPKLINIFMEAFDYRITTQAKICSVSLDVSENAIIEAFLALVVRLSEKTFWPAFRKVFDWATVGDVPKERNIVFFRATNRIADTLKGLFLIFASDLVTYSAKLLDANNASKGGKFFSNNESDASIAEEKSSLLTELILDCLYKCFLYDRQKFFDQEKFDLLMQPLVDQIDNQIDGAAKYEERVLQHLLPCIVEFAVVIENDALWKPLHYQICLKTRHKSPQVRFASVKIIGELYRRLGENFILLLPETIPFLAELMEDESVEVEKECQEVVAVIENITGESVEKFF</sequence>
<dbReference type="InterPro" id="IPR022125">
    <property type="entry name" value="U3snoRNP10_N"/>
</dbReference>
<evidence type="ECO:0000313" key="9">
    <source>
        <dbReference type="EMBL" id="EDV22539.1"/>
    </source>
</evidence>
<evidence type="ECO:0000256" key="5">
    <source>
        <dbReference type="ARBA" id="ARBA00023242"/>
    </source>
</evidence>
<dbReference type="SUPFAM" id="SSF48371">
    <property type="entry name" value="ARM repeat"/>
    <property type="match status" value="2"/>
</dbReference>
<gene>
    <name evidence="9" type="ORF">TRIADDRAFT_58870</name>
</gene>
<evidence type="ECO:0000256" key="3">
    <source>
        <dbReference type="ARBA" id="ARBA00022517"/>
    </source>
</evidence>
<dbReference type="GO" id="GO:0030515">
    <property type="term" value="F:snoRNA binding"/>
    <property type="evidence" value="ECO:0000318"/>
    <property type="project" value="GO_Central"/>
</dbReference>
<dbReference type="PANTHER" id="PTHR13457">
    <property type="entry name" value="BAP28"/>
    <property type="match status" value="1"/>
</dbReference>
<dbReference type="FunFam" id="1.25.10.10:FF:000595">
    <property type="entry name" value="HEAT repeat-containing protein 1"/>
    <property type="match status" value="1"/>
</dbReference>
<evidence type="ECO:0000256" key="2">
    <source>
        <dbReference type="ARBA" id="ARBA00010559"/>
    </source>
</evidence>
<reference evidence="9 10" key="1">
    <citation type="journal article" date="2008" name="Nature">
        <title>The Trichoplax genome and the nature of placozoans.</title>
        <authorList>
            <person name="Srivastava M."/>
            <person name="Begovic E."/>
            <person name="Chapman J."/>
            <person name="Putnam N.H."/>
            <person name="Hellsten U."/>
            <person name="Kawashima T."/>
            <person name="Kuo A."/>
            <person name="Mitros T."/>
            <person name="Salamov A."/>
            <person name="Carpenter M.L."/>
            <person name="Signorovitch A.Y."/>
            <person name="Moreno M.A."/>
            <person name="Kamm K."/>
            <person name="Grimwood J."/>
            <person name="Schmutz J."/>
            <person name="Shapiro H."/>
            <person name="Grigoriev I.V."/>
            <person name="Buss L.W."/>
            <person name="Schierwater B."/>
            <person name="Dellaporta S.L."/>
            <person name="Rokhsar D.S."/>
        </authorList>
    </citation>
    <scope>NUCLEOTIDE SEQUENCE [LARGE SCALE GENOMIC DNA]</scope>
    <source>
        <strain evidence="9 10">Grell-BS-1999</strain>
    </source>
</reference>
<dbReference type="PhylomeDB" id="B3S3W5"/>
<dbReference type="SMART" id="SM01036">
    <property type="entry name" value="BP28CT"/>
    <property type="match status" value="1"/>
</dbReference>
<name>B3S3W5_TRIAD</name>
<dbReference type="Proteomes" id="UP000009022">
    <property type="component" value="Unassembled WGS sequence"/>
</dbReference>
<dbReference type="GO" id="GO:0000462">
    <property type="term" value="P:maturation of SSU-rRNA from tricistronic rRNA transcript (SSU-rRNA, 5.8S rRNA, LSU-rRNA)"/>
    <property type="evidence" value="ECO:0000318"/>
    <property type="project" value="GO_Central"/>
</dbReference>
<dbReference type="OMA" id="NDVMWKQ"/>
<keyword evidence="10" id="KW-1185">Reference proteome</keyword>
<dbReference type="GeneID" id="6756110"/>
<dbReference type="GO" id="GO:0030686">
    <property type="term" value="C:90S preribosome"/>
    <property type="evidence" value="ECO:0000318"/>
    <property type="project" value="GO_Central"/>
</dbReference>
<dbReference type="Pfam" id="PF12397">
    <property type="entry name" value="U3snoRNP10"/>
    <property type="match status" value="1"/>
</dbReference>
<dbReference type="GO" id="GO:0034455">
    <property type="term" value="C:t-UTP complex"/>
    <property type="evidence" value="ECO:0000318"/>
    <property type="project" value="GO_Central"/>
</dbReference>
<dbReference type="eggNOG" id="KOG1837">
    <property type="taxonomic scope" value="Eukaryota"/>
</dbReference>
<evidence type="ECO:0000256" key="6">
    <source>
        <dbReference type="ARBA" id="ARBA00023274"/>
    </source>
</evidence>
<dbReference type="OrthoDB" id="31183at2759"/>
<dbReference type="EMBL" id="DS985249">
    <property type="protein sequence ID" value="EDV22539.1"/>
    <property type="molecule type" value="Genomic_DNA"/>
</dbReference>
<dbReference type="InterPro" id="IPR012954">
    <property type="entry name" value="BP28_C_dom"/>
</dbReference>
<dbReference type="Gene3D" id="1.25.10.10">
    <property type="entry name" value="Leucine-rich Repeat Variant"/>
    <property type="match status" value="2"/>
</dbReference>
<dbReference type="KEGG" id="tad:TRIADDRAFT_58870"/>
<dbReference type="Pfam" id="PF08146">
    <property type="entry name" value="BP28CT"/>
    <property type="match status" value="1"/>
</dbReference>
<proteinExistence type="inferred from homology"/>
<dbReference type="HOGENOM" id="CLU_001128_3_0_1"/>